<keyword evidence="2" id="KW-1185">Reference proteome</keyword>
<name>A0ACC1HR40_9FUNG</name>
<evidence type="ECO:0000313" key="2">
    <source>
        <dbReference type="Proteomes" id="UP001145114"/>
    </source>
</evidence>
<dbReference type="EMBL" id="JAMZIH010000742">
    <property type="protein sequence ID" value="KAJ1678922.1"/>
    <property type="molecule type" value="Genomic_DNA"/>
</dbReference>
<accession>A0ACC1HR40</accession>
<organism evidence="1 2">
    <name type="scientific">Spiromyces aspiralis</name>
    <dbReference type="NCBI Taxonomy" id="68401"/>
    <lineage>
        <taxon>Eukaryota</taxon>
        <taxon>Fungi</taxon>
        <taxon>Fungi incertae sedis</taxon>
        <taxon>Zoopagomycota</taxon>
        <taxon>Kickxellomycotina</taxon>
        <taxon>Kickxellomycetes</taxon>
        <taxon>Kickxellales</taxon>
        <taxon>Kickxellaceae</taxon>
        <taxon>Spiromyces</taxon>
    </lineage>
</organism>
<sequence length="232" mass="22518">MNCIDVEIKGGSSSSYTGKQMMIANHPWYTSTVIPEFNGNYDTGLDLYSAQPQISVGPGASSGAYSVSGPAPAPASSANAAGSGYSTTTSSGGNNSGAYSVSANSGSSAGGASYGAGAPAPGPVAISTDGNANYFAAPPPGQAYSSQQQGGSPAGYSSVDQNVYPRGRSAPAENAAISTPNQSSASGACSGSAFQCSADGGISVCVNGVQYSLACAPGTKCKTVSDGLPVCA</sequence>
<comment type="caution">
    <text evidence="1">The sequence shown here is derived from an EMBL/GenBank/DDBJ whole genome shotgun (WGS) entry which is preliminary data.</text>
</comment>
<evidence type="ECO:0000313" key="1">
    <source>
        <dbReference type="EMBL" id="KAJ1678922.1"/>
    </source>
</evidence>
<protein>
    <submittedName>
        <fullName evidence="1">Uncharacterized protein</fullName>
    </submittedName>
</protein>
<proteinExistence type="predicted"/>
<dbReference type="Proteomes" id="UP001145114">
    <property type="component" value="Unassembled WGS sequence"/>
</dbReference>
<reference evidence="1" key="1">
    <citation type="submission" date="2022-06" db="EMBL/GenBank/DDBJ databases">
        <title>Phylogenomic reconstructions and comparative analyses of Kickxellomycotina fungi.</title>
        <authorList>
            <person name="Reynolds N.K."/>
            <person name="Stajich J.E."/>
            <person name="Barry K."/>
            <person name="Grigoriev I.V."/>
            <person name="Crous P."/>
            <person name="Smith M.E."/>
        </authorList>
    </citation>
    <scope>NUCLEOTIDE SEQUENCE</scope>
    <source>
        <strain evidence="1">RSA 2271</strain>
    </source>
</reference>
<gene>
    <name evidence="1" type="ORF">EV182_003078</name>
</gene>